<proteinExistence type="predicted"/>
<evidence type="ECO:0000313" key="3">
    <source>
        <dbReference type="EMBL" id="OXA76790.1"/>
    </source>
</evidence>
<dbReference type="Proteomes" id="UP000198382">
    <property type="component" value="Unassembled WGS sequence"/>
</dbReference>
<evidence type="ECO:0000256" key="1">
    <source>
        <dbReference type="SAM" id="MobiDB-lite"/>
    </source>
</evidence>
<reference evidence="3 4" key="1">
    <citation type="submission" date="2016-11" db="EMBL/GenBank/DDBJ databases">
        <title>Whole genomes of Flavobacteriaceae.</title>
        <authorList>
            <person name="Stine C."/>
            <person name="Li C."/>
            <person name="Tadesse D."/>
        </authorList>
    </citation>
    <scope>NUCLEOTIDE SEQUENCE [LARGE SCALE GENOMIC DNA]</scope>
    <source>
        <strain evidence="3 4">DSM 15937</strain>
    </source>
</reference>
<evidence type="ECO:0000256" key="2">
    <source>
        <dbReference type="SAM" id="SignalP"/>
    </source>
</evidence>
<comment type="caution">
    <text evidence="3">The sequence shown here is derived from an EMBL/GenBank/DDBJ whole genome shotgun (WGS) entry which is preliminary data.</text>
</comment>
<keyword evidence="2" id="KW-0732">Signal</keyword>
<protein>
    <submittedName>
        <fullName evidence="3">Uncharacterized protein</fullName>
    </submittedName>
</protein>
<feature type="region of interest" description="Disordered" evidence="1">
    <location>
        <begin position="403"/>
        <end position="423"/>
    </location>
</feature>
<feature type="chain" id="PRO_5045736543" evidence="2">
    <location>
        <begin position="20"/>
        <end position="423"/>
    </location>
</feature>
<sequence>MTKIHIAAFFLMIAVAVNAQKTDTETKKFKIPVPKSDYFNAIKKYNIIVQGISKWDRSREFLPNETFQKDITIDRYKNDKQIDSINPDMKIIVGLNPSKYLFNSSGQPSVTGDLSFLILGKNNEIITMASVNRTIPLDRVKGRVQETEMANALCLQAYDLLDGYLITKNEVELTFNYGIFEKCEAFPELVDFNTKTQELLGKLEALTFEDAYLDQMQTFYKGYLGKPVGKIKDKEITKIVNLNLSLIEIFKVNFPKANEYLAIAKDNAGMLAMWPDNAKKNLQRLEFVNQSNFPHKIETITSRTAYCVTLKGTAYYKKKIFVGTFEFTRFRPASSGSSGMVSLDSYSPAIAIYEGTDKAGYVWPNGNQFNVKTEDGKEISFKKYQGEAIMVVKNADGTFKPYESESDDVYTSPDDEKLELKKA</sequence>
<dbReference type="RefSeq" id="WP_074662419.1">
    <property type="nucleotide sequence ID" value="NZ_MUGV01000033.1"/>
</dbReference>
<evidence type="ECO:0000313" key="4">
    <source>
        <dbReference type="Proteomes" id="UP000198382"/>
    </source>
</evidence>
<name>A0ABX4BLX8_FLAFR</name>
<dbReference type="EMBL" id="MUGV01000033">
    <property type="protein sequence ID" value="OXA76790.1"/>
    <property type="molecule type" value="Genomic_DNA"/>
</dbReference>
<organism evidence="3 4">
    <name type="scientific">Flavobacterium frigidimaris</name>
    <dbReference type="NCBI Taxonomy" id="262320"/>
    <lineage>
        <taxon>Bacteria</taxon>
        <taxon>Pseudomonadati</taxon>
        <taxon>Bacteroidota</taxon>
        <taxon>Flavobacteriia</taxon>
        <taxon>Flavobacteriales</taxon>
        <taxon>Flavobacteriaceae</taxon>
        <taxon>Flavobacterium</taxon>
    </lineage>
</organism>
<keyword evidence="4" id="KW-1185">Reference proteome</keyword>
<feature type="signal peptide" evidence="2">
    <location>
        <begin position="1"/>
        <end position="19"/>
    </location>
</feature>
<gene>
    <name evidence="3" type="ORF">B0A65_17790</name>
</gene>
<accession>A0ABX4BLX8</accession>
<feature type="compositionally biased region" description="Basic and acidic residues" evidence="1">
    <location>
        <begin position="414"/>
        <end position="423"/>
    </location>
</feature>